<name>A0ACB7Y5Z2_9ERIC</name>
<accession>A0ACB7Y5Z2</accession>
<keyword evidence="2" id="KW-1185">Reference proteome</keyword>
<comment type="caution">
    <text evidence="1">The sequence shown here is derived from an EMBL/GenBank/DDBJ whole genome shotgun (WGS) entry which is preliminary data.</text>
</comment>
<evidence type="ECO:0000313" key="1">
    <source>
        <dbReference type="EMBL" id="KAH7848697.1"/>
    </source>
</evidence>
<gene>
    <name evidence="1" type="ORF">Vadar_006320</name>
</gene>
<sequence>MLVLALPLIDCRPRLNRQVLVPLGRNSIGLHEQNVLGRLGCENARWNPTKMKQRARFAMKGSKSKAESKDSKLSVKKAAGKKSSKKDKDPNMPKRPGTAFFVFMEEFREQYKEKHPGNKSVAVVAKAGGSKWKSLTDAEKAPYVAKADKRKADYEKNVEAYNKKQAQGTNAAEEDGSEVDEEDGSGEEEDD</sequence>
<evidence type="ECO:0000313" key="2">
    <source>
        <dbReference type="Proteomes" id="UP000828048"/>
    </source>
</evidence>
<dbReference type="EMBL" id="CM037157">
    <property type="protein sequence ID" value="KAH7848697.1"/>
    <property type="molecule type" value="Genomic_DNA"/>
</dbReference>
<organism evidence="1 2">
    <name type="scientific">Vaccinium darrowii</name>
    <dbReference type="NCBI Taxonomy" id="229202"/>
    <lineage>
        <taxon>Eukaryota</taxon>
        <taxon>Viridiplantae</taxon>
        <taxon>Streptophyta</taxon>
        <taxon>Embryophyta</taxon>
        <taxon>Tracheophyta</taxon>
        <taxon>Spermatophyta</taxon>
        <taxon>Magnoliopsida</taxon>
        <taxon>eudicotyledons</taxon>
        <taxon>Gunneridae</taxon>
        <taxon>Pentapetalae</taxon>
        <taxon>asterids</taxon>
        <taxon>Ericales</taxon>
        <taxon>Ericaceae</taxon>
        <taxon>Vaccinioideae</taxon>
        <taxon>Vaccinieae</taxon>
        <taxon>Vaccinium</taxon>
    </lineage>
</organism>
<protein>
    <submittedName>
        <fullName evidence="1">Uncharacterized protein</fullName>
    </submittedName>
</protein>
<proteinExistence type="predicted"/>
<dbReference type="Proteomes" id="UP000828048">
    <property type="component" value="Chromosome 7"/>
</dbReference>
<reference evidence="1 2" key="1">
    <citation type="journal article" date="2021" name="Hortic Res">
        <title>High-quality reference genome and annotation aids understanding of berry development for evergreen blueberry (Vaccinium darrowii).</title>
        <authorList>
            <person name="Yu J."/>
            <person name="Hulse-Kemp A.M."/>
            <person name="Babiker E."/>
            <person name="Staton M."/>
        </authorList>
    </citation>
    <scope>NUCLEOTIDE SEQUENCE [LARGE SCALE GENOMIC DNA]</scope>
    <source>
        <strain evidence="2">cv. NJ 8807/NJ 8810</strain>
        <tissue evidence="1">Young leaf</tissue>
    </source>
</reference>